<dbReference type="Pfam" id="PF00632">
    <property type="entry name" value="HECT"/>
    <property type="match status" value="1"/>
</dbReference>
<protein>
    <recommendedName>
        <fullName evidence="3">HECT-type E3 ubiquitin transferase</fullName>
        <ecNumber evidence="3">2.3.2.26</ecNumber>
    </recommendedName>
</protein>
<accession>A0A250X7M0</accession>
<feature type="compositionally biased region" description="Polar residues" evidence="7">
    <location>
        <begin position="33"/>
        <end position="45"/>
    </location>
</feature>
<feature type="active site" description="Glycyl thioester intermediate" evidence="6">
    <location>
        <position position="742"/>
    </location>
</feature>
<dbReference type="PROSITE" id="PS50237">
    <property type="entry name" value="HECT"/>
    <property type="match status" value="1"/>
</dbReference>
<organism evidence="9 10">
    <name type="scientific">Chlamydomonas eustigma</name>
    <dbReference type="NCBI Taxonomy" id="1157962"/>
    <lineage>
        <taxon>Eukaryota</taxon>
        <taxon>Viridiplantae</taxon>
        <taxon>Chlorophyta</taxon>
        <taxon>core chlorophytes</taxon>
        <taxon>Chlorophyceae</taxon>
        <taxon>CS clade</taxon>
        <taxon>Chlamydomonadales</taxon>
        <taxon>Chlamydomonadaceae</taxon>
        <taxon>Chlamydomonas</taxon>
    </lineage>
</organism>
<dbReference type="Gene3D" id="3.90.1750.10">
    <property type="entry name" value="Hect, E3 ligase catalytic domains"/>
    <property type="match status" value="1"/>
</dbReference>
<evidence type="ECO:0000313" key="10">
    <source>
        <dbReference type="Proteomes" id="UP000232323"/>
    </source>
</evidence>
<comment type="caution">
    <text evidence="9">The sequence shown here is derived from an EMBL/GenBank/DDBJ whole genome shotgun (WGS) entry which is preliminary data.</text>
</comment>
<gene>
    <name evidence="9" type="ORF">CEUSTIGMA_g6518.t1</name>
</gene>
<dbReference type="InterPro" id="IPR000569">
    <property type="entry name" value="HECT_dom"/>
</dbReference>
<dbReference type="AlphaFoldDB" id="A0A250X7M0"/>
<proteinExistence type="predicted"/>
<keyword evidence="4" id="KW-0808">Transferase</keyword>
<evidence type="ECO:0000256" key="7">
    <source>
        <dbReference type="SAM" id="MobiDB-lite"/>
    </source>
</evidence>
<name>A0A250X7M0_9CHLO</name>
<feature type="region of interest" description="Disordered" evidence="7">
    <location>
        <begin position="1"/>
        <end position="76"/>
    </location>
</feature>
<evidence type="ECO:0000256" key="3">
    <source>
        <dbReference type="ARBA" id="ARBA00012485"/>
    </source>
</evidence>
<feature type="compositionally biased region" description="Polar residues" evidence="7">
    <location>
        <begin position="13"/>
        <end position="23"/>
    </location>
</feature>
<dbReference type="EC" id="2.3.2.26" evidence="3"/>
<feature type="region of interest" description="Disordered" evidence="7">
    <location>
        <begin position="414"/>
        <end position="439"/>
    </location>
</feature>
<keyword evidence="10" id="KW-1185">Reference proteome</keyword>
<feature type="compositionally biased region" description="Polar residues" evidence="7">
    <location>
        <begin position="52"/>
        <end position="67"/>
    </location>
</feature>
<evidence type="ECO:0000256" key="6">
    <source>
        <dbReference type="PROSITE-ProRule" id="PRU00104"/>
    </source>
</evidence>
<dbReference type="PANTHER" id="PTHR11254:SF440">
    <property type="entry name" value="E3 UBIQUITIN-PROTEIN LIGASE NEDD-4"/>
    <property type="match status" value="1"/>
</dbReference>
<reference evidence="9 10" key="1">
    <citation type="submission" date="2017-08" db="EMBL/GenBank/DDBJ databases">
        <title>Acidophilic green algal genome provides insights into adaptation to an acidic environment.</title>
        <authorList>
            <person name="Hirooka S."/>
            <person name="Hirose Y."/>
            <person name="Kanesaki Y."/>
            <person name="Higuchi S."/>
            <person name="Fujiwara T."/>
            <person name="Onuma R."/>
            <person name="Era A."/>
            <person name="Ohbayashi R."/>
            <person name="Uzuka A."/>
            <person name="Nozaki H."/>
            <person name="Yoshikawa H."/>
            <person name="Miyagishima S.Y."/>
        </authorList>
    </citation>
    <scope>NUCLEOTIDE SEQUENCE [LARGE SCALE GENOMIC DNA]</scope>
    <source>
        <strain evidence="9 10">NIES-2499</strain>
    </source>
</reference>
<dbReference type="GO" id="GO:0005737">
    <property type="term" value="C:cytoplasm"/>
    <property type="evidence" value="ECO:0007669"/>
    <property type="project" value="TreeGrafter"/>
</dbReference>
<dbReference type="SUPFAM" id="SSF56204">
    <property type="entry name" value="Hect, E3 ligase catalytic domain"/>
    <property type="match status" value="1"/>
</dbReference>
<dbReference type="OrthoDB" id="423283at2759"/>
<keyword evidence="5 6" id="KW-0833">Ubl conjugation pathway</keyword>
<dbReference type="Gene3D" id="3.30.2410.10">
    <property type="entry name" value="Hect, E3 ligase catalytic domain"/>
    <property type="match status" value="1"/>
</dbReference>
<comment type="catalytic activity">
    <reaction evidence="1">
        <text>S-ubiquitinyl-[E2 ubiquitin-conjugating enzyme]-L-cysteine + [acceptor protein]-L-lysine = [E2 ubiquitin-conjugating enzyme]-L-cysteine + N(6)-ubiquitinyl-[acceptor protein]-L-lysine.</text>
        <dbReference type="EC" id="2.3.2.26"/>
    </reaction>
</comment>
<evidence type="ECO:0000256" key="5">
    <source>
        <dbReference type="ARBA" id="ARBA00022786"/>
    </source>
</evidence>
<feature type="compositionally biased region" description="Polar residues" evidence="7">
    <location>
        <begin position="467"/>
        <end position="485"/>
    </location>
</feature>
<dbReference type="PANTHER" id="PTHR11254">
    <property type="entry name" value="HECT DOMAIN UBIQUITIN-PROTEIN LIGASE"/>
    <property type="match status" value="1"/>
</dbReference>
<sequence>MGGCVSSEEEPKLQNNVNVQHISSEPEPCAEDQQASGSLAGTSSRIIVDFSSAPSSGKQQSVRNNQVAPEPIRTSDSTLVKDQQIGLSVTSVNVPVRAPVETKWGLTAWETRECSPRAWPAFIQDLQQWSHAAKSDRSQMLGKASKMQGLLRQAAAWLDMAATTTPPVVPYTEIASMLEACSTAACELADAVLQPIVSHAERLLTHGEASSSSSRGTISVPGYSGTRWDTLEAGELLEALQASCQSEYGMELGSAMEPARAAAEMLLLLQSHSLDPRLRARRQDCVVTSINSVVSMLGIVFFRRVVLEDESSLRSKVEQLEEVLTSMGWPKGDSQLLSACLEPHAKAMLAGLHQAAQSGGELRVNFQVHRSNGTAFWEALQQATEADLLSDQAVMKPRCCKVFPSFVEEWSSSTSSGRAAGQGGTSSHHPKVSVEAGEGHGPRKEFFSLMAACMTGQPQGHDLHLLPSSNSASPNAHHTNTSSSQPSLLVYNRSAGAYWYNTALQQTSELQSAFKFAGWLIGQSFLNKAPLGISLAPALLHQVLLPGGLAAYRPGLEALEQFDPEAAASIRSVANLPRDQLKAMMAVEGLPGSTTAEQYIAHAVRMLLVEAVEWQARSLAAGFSLTLDPKVLRSWSLDAEALAAVLDDGSGMNRSDIDIQKAFRVVMDQELTKEGAFLGEALWTVLSSWSLEKKKQFLVFVTGSSRLPLPGSELLKVEAPFVALGAAEHKAHLGMVPQAHTCDNLLEVPNYWEALLQVKGIKNASQIPKALTKELKDECIRILDDRLTLAVTCYSGYGLDQRSTGEED</sequence>
<evidence type="ECO:0000256" key="2">
    <source>
        <dbReference type="ARBA" id="ARBA00004906"/>
    </source>
</evidence>
<dbReference type="Proteomes" id="UP000232323">
    <property type="component" value="Unassembled WGS sequence"/>
</dbReference>
<evidence type="ECO:0000256" key="4">
    <source>
        <dbReference type="ARBA" id="ARBA00022679"/>
    </source>
</evidence>
<feature type="domain" description="HECT" evidence="8">
    <location>
        <begin position="597"/>
        <end position="751"/>
    </location>
</feature>
<feature type="region of interest" description="Disordered" evidence="7">
    <location>
        <begin position="462"/>
        <end position="485"/>
    </location>
</feature>
<dbReference type="STRING" id="1157962.A0A250X7M0"/>
<dbReference type="InterPro" id="IPR050409">
    <property type="entry name" value="E3_ubiq-protein_ligase"/>
</dbReference>
<dbReference type="GO" id="GO:0006511">
    <property type="term" value="P:ubiquitin-dependent protein catabolic process"/>
    <property type="evidence" value="ECO:0007669"/>
    <property type="project" value="TreeGrafter"/>
</dbReference>
<dbReference type="GO" id="GO:0061630">
    <property type="term" value="F:ubiquitin protein ligase activity"/>
    <property type="evidence" value="ECO:0007669"/>
    <property type="project" value="UniProtKB-EC"/>
</dbReference>
<dbReference type="EMBL" id="BEGY01000039">
    <property type="protein sequence ID" value="GAX79078.1"/>
    <property type="molecule type" value="Genomic_DNA"/>
</dbReference>
<evidence type="ECO:0000256" key="1">
    <source>
        <dbReference type="ARBA" id="ARBA00000885"/>
    </source>
</evidence>
<dbReference type="GO" id="GO:0016567">
    <property type="term" value="P:protein ubiquitination"/>
    <property type="evidence" value="ECO:0007669"/>
    <property type="project" value="TreeGrafter"/>
</dbReference>
<dbReference type="InterPro" id="IPR035983">
    <property type="entry name" value="Hect_E3_ubiquitin_ligase"/>
</dbReference>
<dbReference type="SMART" id="SM00119">
    <property type="entry name" value="HECTc"/>
    <property type="match status" value="1"/>
</dbReference>
<evidence type="ECO:0000313" key="9">
    <source>
        <dbReference type="EMBL" id="GAX79078.1"/>
    </source>
</evidence>
<evidence type="ECO:0000259" key="8">
    <source>
        <dbReference type="PROSITE" id="PS50237"/>
    </source>
</evidence>
<comment type="pathway">
    <text evidence="2">Protein modification; protein ubiquitination.</text>
</comment>